<protein>
    <submittedName>
        <fullName evidence="7">Molybdopterin-dependent oxidoreductase</fullName>
    </submittedName>
</protein>
<dbReference type="RefSeq" id="WP_082767706.1">
    <property type="nucleotide sequence ID" value="NZ_JALXPR010000006.1"/>
</dbReference>
<dbReference type="InterPro" id="IPR001041">
    <property type="entry name" value="2Fe-2S_ferredoxin-type"/>
</dbReference>
<dbReference type="Gene3D" id="3.90.1170.50">
    <property type="entry name" value="Aldehyde oxidase/xanthine dehydrogenase, a/b hammerhead"/>
    <property type="match status" value="1"/>
</dbReference>
<dbReference type="Gene3D" id="3.30.365.10">
    <property type="entry name" value="Aldehyde oxidase/xanthine dehydrogenase, molybdopterin binding domain"/>
    <property type="match status" value="4"/>
</dbReference>
<dbReference type="Gene3D" id="1.10.150.120">
    <property type="entry name" value="[2Fe-2S]-binding domain"/>
    <property type="match status" value="1"/>
</dbReference>
<dbReference type="SUPFAM" id="SSF56003">
    <property type="entry name" value="Molybdenum cofactor-binding domain"/>
    <property type="match status" value="1"/>
</dbReference>
<dbReference type="PANTHER" id="PTHR11908">
    <property type="entry name" value="XANTHINE DEHYDROGENASE"/>
    <property type="match status" value="1"/>
</dbReference>
<dbReference type="SUPFAM" id="SSF54292">
    <property type="entry name" value="2Fe-2S ferredoxin-like"/>
    <property type="match status" value="1"/>
</dbReference>
<evidence type="ECO:0000259" key="6">
    <source>
        <dbReference type="PROSITE" id="PS51085"/>
    </source>
</evidence>
<organism evidence="7 8">
    <name type="scientific">Dietzia cinnamea</name>
    <dbReference type="NCBI Taxonomy" id="321318"/>
    <lineage>
        <taxon>Bacteria</taxon>
        <taxon>Bacillati</taxon>
        <taxon>Actinomycetota</taxon>
        <taxon>Actinomycetes</taxon>
        <taxon>Mycobacteriales</taxon>
        <taxon>Dietziaceae</taxon>
        <taxon>Dietzia</taxon>
    </lineage>
</organism>
<dbReference type="InterPro" id="IPR002888">
    <property type="entry name" value="2Fe-2S-bd"/>
</dbReference>
<dbReference type="Pfam" id="PF01799">
    <property type="entry name" value="Fer2_2"/>
    <property type="match status" value="1"/>
</dbReference>
<dbReference type="InterPro" id="IPR006058">
    <property type="entry name" value="2Fe2S_fd_BS"/>
</dbReference>
<keyword evidence="3" id="KW-0560">Oxidoreductase</keyword>
<dbReference type="Pfam" id="PF02738">
    <property type="entry name" value="MoCoBD_1"/>
    <property type="match status" value="1"/>
</dbReference>
<dbReference type="Proteomes" id="UP001560293">
    <property type="component" value="Unassembled WGS sequence"/>
</dbReference>
<comment type="similarity">
    <text evidence="1">Belongs to the xanthine dehydrogenase family.</text>
</comment>
<dbReference type="EMBL" id="JBFTEZ010000002">
    <property type="protein sequence ID" value="MEX6463287.1"/>
    <property type="molecule type" value="Genomic_DNA"/>
</dbReference>
<evidence type="ECO:0000313" key="8">
    <source>
        <dbReference type="Proteomes" id="UP001560293"/>
    </source>
</evidence>
<evidence type="ECO:0000256" key="5">
    <source>
        <dbReference type="SAM" id="MobiDB-lite"/>
    </source>
</evidence>
<evidence type="ECO:0000256" key="3">
    <source>
        <dbReference type="ARBA" id="ARBA00023002"/>
    </source>
</evidence>
<dbReference type="InterPro" id="IPR012675">
    <property type="entry name" value="Beta-grasp_dom_sf"/>
</dbReference>
<dbReference type="SMART" id="SM01008">
    <property type="entry name" value="Ald_Xan_dh_C"/>
    <property type="match status" value="1"/>
</dbReference>
<dbReference type="PROSITE" id="PS00197">
    <property type="entry name" value="2FE2S_FER_1"/>
    <property type="match status" value="1"/>
</dbReference>
<keyword evidence="4" id="KW-0408">Iron</keyword>
<dbReference type="InterPro" id="IPR037165">
    <property type="entry name" value="AldOxase/xan_DH_Mopterin-bd_sf"/>
</dbReference>
<keyword evidence="8" id="KW-1185">Reference proteome</keyword>
<dbReference type="PROSITE" id="PS51085">
    <property type="entry name" value="2FE2S_FER_2"/>
    <property type="match status" value="1"/>
</dbReference>
<sequence>MRVVIDGTDTRLEPRPGQCLRTLLREFGVHAVKKGCDTGDCGACTVLLDGVPTHSCVVPAHRAEGAEIRTASGVPDAVPEAFAAAGGFQCGFCTPGMVTTVTGLDRAPCARDGAPASRAAAMKGNLCRCTGYRAISDAIDGTVCTRRSGRIGDPVAAPASDRVVRGREPYTLDTDLTGCAHLAVLGSPHAHARIVSIDASRALAMDGVVAVLTHHDDPGRAFSAARHQNREDDPDDTRVLDRVLRYRGQRVAAVVAETAALARRACLEIDVTYEVLEPVFDPEVARAPGAPLLHGDAAPAARIADPSRNLVADFHGEVGDVAGGVAAAAHVVRGTWRTARVQHAHLETHSVVVRHVDGGPGGGGSDGGGSLDVRSSTQVPFLVRDEIAHVFGLDRDAVRVHAARVGGGFGGKQEMIVEDLAVLAALRTGRDVAWELSREEQFTSATVRHPFRVSVTAACDDDGRLTALALDVLSDAGAYGGHSAGVMFHSITESMELYRSPAKRVDAETVYTSTVPSGAFRGYGLGEVGFALEAALDELADKAGLDPVELRRRNVIRPGDPLVSAAGVDDELTLSSYGLDQCLDHVEQALASGRGEPSPAGWLEGRGVAMTMIATTPPGGHHGSARVEVDADGTVHAYVGTAEFGNGTATVHTQIVAEVLGVPSEKVVLHASDTSLLAHDTGAFGSAGTVVGGRALHRAASRVAALLAAGATLPVSAEGSTDGMARQAAFTVQGVRAAVCPDTGTVRVLQSVHAVDAGRVLNPQQLRGQIEGGVAQAFGAALYEQMLLDDDGAVTNATFRHYHPPRLGDVPRTEVFFADTVESQGVLGAKSMSEAPYCPVAAAVGIAVARATGVRQESIPLTPDRVWLRSFAPDADAGGALDGASGGAMGGATGGATGGAAEAAADAVGVDPGEAGPGSDLSAPAAAGVRR</sequence>
<gene>
    <name evidence="7" type="ORF">AB6N35_02805</name>
</gene>
<dbReference type="SUPFAM" id="SSF54665">
    <property type="entry name" value="CO dehydrogenase molybdoprotein N-domain-like"/>
    <property type="match status" value="1"/>
</dbReference>
<accession>A0ABV3YHZ4</accession>
<dbReference type="Pfam" id="PF00111">
    <property type="entry name" value="Fer2"/>
    <property type="match status" value="1"/>
</dbReference>
<dbReference type="InterPro" id="IPR036010">
    <property type="entry name" value="2Fe-2S_ferredoxin-like_sf"/>
</dbReference>
<dbReference type="InterPro" id="IPR016208">
    <property type="entry name" value="Ald_Oxase/xanthine_DH-like"/>
</dbReference>
<dbReference type="PANTHER" id="PTHR11908:SF157">
    <property type="entry name" value="XANTHINE DEHYDROGENASE SUBUNIT D-RELATED"/>
    <property type="match status" value="1"/>
</dbReference>
<dbReference type="InterPro" id="IPR000674">
    <property type="entry name" value="Ald_Oxase/Xan_DH_a/b"/>
</dbReference>
<dbReference type="InterPro" id="IPR036884">
    <property type="entry name" value="2Fe-2S-bd_dom_sf"/>
</dbReference>
<dbReference type="Pfam" id="PF20256">
    <property type="entry name" value="MoCoBD_2"/>
    <property type="match status" value="2"/>
</dbReference>
<dbReference type="InterPro" id="IPR008274">
    <property type="entry name" value="AldOxase/xan_DH_MoCoBD1"/>
</dbReference>
<evidence type="ECO:0000256" key="1">
    <source>
        <dbReference type="ARBA" id="ARBA00006849"/>
    </source>
</evidence>
<evidence type="ECO:0000256" key="2">
    <source>
        <dbReference type="ARBA" id="ARBA00022723"/>
    </source>
</evidence>
<dbReference type="CDD" id="cd00207">
    <property type="entry name" value="fer2"/>
    <property type="match status" value="1"/>
</dbReference>
<dbReference type="SUPFAM" id="SSF47741">
    <property type="entry name" value="CO dehydrogenase ISP C-domain like"/>
    <property type="match status" value="1"/>
</dbReference>
<dbReference type="InterPro" id="IPR046867">
    <property type="entry name" value="AldOxase/xan_DH_MoCoBD2"/>
</dbReference>
<evidence type="ECO:0000313" key="7">
    <source>
        <dbReference type="EMBL" id="MEX6463287.1"/>
    </source>
</evidence>
<name>A0ABV3YHZ4_9ACTN</name>
<dbReference type="Gene3D" id="3.10.20.30">
    <property type="match status" value="1"/>
</dbReference>
<proteinExistence type="inferred from homology"/>
<dbReference type="Pfam" id="PF01315">
    <property type="entry name" value="Ald_Xan_dh_C"/>
    <property type="match status" value="1"/>
</dbReference>
<keyword evidence="2" id="KW-0479">Metal-binding</keyword>
<comment type="caution">
    <text evidence="7">The sequence shown here is derived from an EMBL/GenBank/DDBJ whole genome shotgun (WGS) entry which is preliminary data.</text>
</comment>
<evidence type="ECO:0000256" key="4">
    <source>
        <dbReference type="ARBA" id="ARBA00023004"/>
    </source>
</evidence>
<feature type="region of interest" description="Disordered" evidence="5">
    <location>
        <begin position="908"/>
        <end position="931"/>
    </location>
</feature>
<feature type="domain" description="2Fe-2S ferredoxin-type" evidence="6">
    <location>
        <begin position="1"/>
        <end position="74"/>
    </location>
</feature>
<dbReference type="InterPro" id="IPR036856">
    <property type="entry name" value="Ald_Oxase/Xan_DH_a/b_sf"/>
</dbReference>
<reference evidence="8" key="1">
    <citation type="submission" date="2024-07" db="EMBL/GenBank/DDBJ databases">
        <title>Pseudomonas strain that inhibits Aeromonas fish pathogens.</title>
        <authorList>
            <person name="Wildschutte H."/>
        </authorList>
    </citation>
    <scope>NUCLEOTIDE SEQUENCE [LARGE SCALE GENOMIC DNA]</scope>
    <source>
        <strain evidence="8">n60</strain>
    </source>
</reference>